<comment type="caution">
    <text evidence="4">The sequence shown here is derived from an EMBL/GenBank/DDBJ whole genome shotgun (WGS) entry which is preliminary data.</text>
</comment>
<accession>A0ABV9JEQ9</accession>
<dbReference type="PROSITE" id="PS51257">
    <property type="entry name" value="PROKAR_LIPOPROTEIN"/>
    <property type="match status" value="1"/>
</dbReference>
<dbReference type="Gene3D" id="3.40.190.10">
    <property type="entry name" value="Periplasmic binding protein-like II"/>
    <property type="match status" value="2"/>
</dbReference>
<evidence type="ECO:0000313" key="5">
    <source>
        <dbReference type="Proteomes" id="UP001595987"/>
    </source>
</evidence>
<dbReference type="Proteomes" id="UP001595987">
    <property type="component" value="Unassembled WGS sequence"/>
</dbReference>
<protein>
    <submittedName>
        <fullName evidence="4">Transporter substrate-binding domain-containing protein</fullName>
    </submittedName>
</protein>
<evidence type="ECO:0000313" key="4">
    <source>
        <dbReference type="EMBL" id="MFC4652539.1"/>
    </source>
</evidence>
<dbReference type="SUPFAM" id="SSF53850">
    <property type="entry name" value="Periplasmic binding protein-like II"/>
    <property type="match status" value="1"/>
</dbReference>
<sequence length="281" mass="31648">MKKRGVTYALVALSIVVMIGLSACSNTAKGTSHTKAHQKIVIATGAYPKPYAYEENGKLKGFDIDLARAVFKNLPQYSVSFEKVEFPSILPGLDTNRYQMGANSFAKSKERDKNYLFSEALYSNPMGIIVPKNSKIKDFNDLAGRKTTVEPAVSYSVIEEDYNQQHPNHKIQLSYTKEDVAKQFENVQNGKIDFKLESLIIARQVIKDQGLNLKVIEVPEGTIRARAAYSYFIFAKTENGKHLSEKVNKVLDKLRSDGTLKKLSEKYYGKDYIPDENEAQK</sequence>
<evidence type="ECO:0000256" key="2">
    <source>
        <dbReference type="SAM" id="SignalP"/>
    </source>
</evidence>
<name>A0ABV9JEQ9_9LACT</name>
<dbReference type="SMART" id="SM00062">
    <property type="entry name" value="PBPb"/>
    <property type="match status" value="1"/>
</dbReference>
<dbReference type="Pfam" id="PF00497">
    <property type="entry name" value="SBP_bac_3"/>
    <property type="match status" value="1"/>
</dbReference>
<keyword evidence="1 2" id="KW-0732">Signal</keyword>
<feature type="domain" description="Solute-binding protein family 3/N-terminal" evidence="3">
    <location>
        <begin position="39"/>
        <end position="271"/>
    </location>
</feature>
<dbReference type="InterPro" id="IPR001638">
    <property type="entry name" value="Solute-binding_3/MltF_N"/>
</dbReference>
<evidence type="ECO:0000259" key="3">
    <source>
        <dbReference type="SMART" id="SM00062"/>
    </source>
</evidence>
<reference evidence="5" key="1">
    <citation type="journal article" date="2019" name="Int. J. Syst. Evol. Microbiol.">
        <title>The Global Catalogue of Microorganisms (GCM) 10K type strain sequencing project: providing services to taxonomists for standard genome sequencing and annotation.</title>
        <authorList>
            <consortium name="The Broad Institute Genomics Platform"/>
            <consortium name="The Broad Institute Genome Sequencing Center for Infectious Disease"/>
            <person name="Wu L."/>
            <person name="Ma J."/>
        </authorList>
    </citation>
    <scope>NUCLEOTIDE SEQUENCE [LARGE SCALE GENOMIC DNA]</scope>
    <source>
        <strain evidence="5">CCUG 63287</strain>
    </source>
</reference>
<keyword evidence="5" id="KW-1185">Reference proteome</keyword>
<organism evidence="4 5">
    <name type="scientific">Lactococcus nasutitermitis</name>
    <dbReference type="NCBI Taxonomy" id="1652957"/>
    <lineage>
        <taxon>Bacteria</taxon>
        <taxon>Bacillati</taxon>
        <taxon>Bacillota</taxon>
        <taxon>Bacilli</taxon>
        <taxon>Lactobacillales</taxon>
        <taxon>Streptococcaceae</taxon>
        <taxon>Lactococcus</taxon>
    </lineage>
</organism>
<proteinExistence type="predicted"/>
<gene>
    <name evidence="4" type="ORF">ACFO26_06420</name>
</gene>
<evidence type="ECO:0000256" key="1">
    <source>
        <dbReference type="ARBA" id="ARBA00022729"/>
    </source>
</evidence>
<dbReference type="PANTHER" id="PTHR35936:SF19">
    <property type="entry name" value="AMINO-ACID-BINDING PROTEIN YXEM-RELATED"/>
    <property type="match status" value="1"/>
</dbReference>
<feature type="signal peptide" evidence="2">
    <location>
        <begin position="1"/>
        <end position="28"/>
    </location>
</feature>
<feature type="chain" id="PRO_5047381916" evidence="2">
    <location>
        <begin position="29"/>
        <end position="281"/>
    </location>
</feature>
<dbReference type="PANTHER" id="PTHR35936">
    <property type="entry name" value="MEMBRANE-BOUND LYTIC MUREIN TRANSGLYCOSYLASE F"/>
    <property type="match status" value="1"/>
</dbReference>
<dbReference type="RefSeq" id="WP_213536053.1">
    <property type="nucleotide sequence ID" value="NZ_BOVQ01000005.1"/>
</dbReference>
<dbReference type="EMBL" id="JBHSGD010000005">
    <property type="protein sequence ID" value="MFC4652539.1"/>
    <property type="molecule type" value="Genomic_DNA"/>
</dbReference>